<dbReference type="GO" id="GO:0000166">
    <property type="term" value="F:nucleotide binding"/>
    <property type="evidence" value="ECO:0007669"/>
    <property type="project" value="InterPro"/>
</dbReference>
<protein>
    <recommendedName>
        <fullName evidence="5">Trans-1,2-dihydrobenzene-1,2-diol dehydrogenase</fullName>
        <ecNumber evidence="4">1.1.1.179</ecNumber>
        <ecNumber evidence="3">1.3.1.20</ecNumber>
    </recommendedName>
    <alternativeName>
        <fullName evidence="8">D-xylose 1-dehydrogenase</fullName>
    </alternativeName>
    <alternativeName>
        <fullName evidence="7">D-xylose-NADP dehydrogenase</fullName>
    </alternativeName>
    <alternativeName>
        <fullName evidence="6">Dimeric dihydrodiol dehydrogenase</fullName>
    </alternativeName>
</protein>
<reference evidence="15" key="1">
    <citation type="submission" date="2021-12" db="EMBL/GenBank/DDBJ databases">
        <authorList>
            <person name="King R."/>
        </authorList>
    </citation>
    <scope>NUCLEOTIDE SEQUENCE</scope>
</reference>
<dbReference type="SUPFAM" id="SSF51735">
    <property type="entry name" value="NAD(P)-binding Rossmann-fold domains"/>
    <property type="match status" value="1"/>
</dbReference>
<sequence length="733" mass="81400">MSLKWGIAGSGKISSDFVTASQSLPKEHHEVVAVAARSQSSADSFAKKFNLKKSYEGYAQLAKDEEVEVVYIGVLNPQHYEVAKLMLESGKHVLCEKPFTMNQKQTSALLKLAKEKNLFIMEAIWSRCFPVYKELSRLLEEKTIGDVYSVSVEFGFPLQEVDRLTQKEMGGGSILDLGIYTLQFQQFVYRGLTPNKVVAAGHLNSFGTDQSFNAILTYPEGKTAMVGATAMVEAPNEGIIVGTKGTIRIPGFWCPTTLILNGKEMVFPLPENKGTFNFNNSVGLSYEAEEVRQCIRGKQIESELVPHSETMELSKLMDNIRKQFKSMEFVLVVINLFFILILHVLSLPLTSDDVDIFSDKIVNNVIEDSFNITNSTRLARVLNFFPVPVEEECRANDGRRKGVCMNTYECRIQNGKSYGPCALGFGVCCVFTATCNQEAYNNLTYFVNPDFPDLTHQMTSCSLIVKKIDPEIAQLRLDFIHFNLGQPNRKNGVCEEDIFLMTGGKTKELKLCGLNSGQHAYYDVEDINEPITISMNLSRRAVSRLWEVRITQVPFAERAPAGCLQYHTGLKGVIQTMNFADNGRHLAEQDYNICMRQEEGMCSIAYEPCHEDSFKIDPNRQEVESNLDDALEGSGSDGVPQSRQMDSCGDMISLPCDSDDLIMPMDAGGTLPGFCNLIHCGPSLCPSGQTPCRVESSSTPFTVGVHFGPSAREAPPDDNLGMCLVYDQLPCNV</sequence>
<evidence type="ECO:0000256" key="6">
    <source>
        <dbReference type="ARBA" id="ARBA00042926"/>
    </source>
</evidence>
<dbReference type="GO" id="GO:0047837">
    <property type="term" value="F:D-xylose 1-dehydrogenase (NADP+) activity"/>
    <property type="evidence" value="ECO:0007669"/>
    <property type="project" value="UniProtKB-EC"/>
</dbReference>
<evidence type="ECO:0000256" key="5">
    <source>
        <dbReference type="ARBA" id="ARBA00040603"/>
    </source>
</evidence>
<evidence type="ECO:0000313" key="16">
    <source>
        <dbReference type="Proteomes" id="UP001154078"/>
    </source>
</evidence>
<dbReference type="InterPro" id="IPR036291">
    <property type="entry name" value="NAD(P)-bd_dom_sf"/>
</dbReference>
<accession>A0A9P0BGU1</accession>
<evidence type="ECO:0000256" key="7">
    <source>
        <dbReference type="ARBA" id="ARBA00042988"/>
    </source>
</evidence>
<dbReference type="SUPFAM" id="SSF55347">
    <property type="entry name" value="Glyceraldehyde-3-phosphate dehydrogenase-like, C-terminal domain"/>
    <property type="match status" value="1"/>
</dbReference>
<evidence type="ECO:0000256" key="11">
    <source>
        <dbReference type="SAM" id="Phobius"/>
    </source>
</evidence>
<evidence type="ECO:0000259" key="12">
    <source>
        <dbReference type="Pfam" id="PF01408"/>
    </source>
</evidence>
<evidence type="ECO:0000256" key="3">
    <source>
        <dbReference type="ARBA" id="ARBA00038853"/>
    </source>
</evidence>
<name>A0A9P0BGU1_BRAAE</name>
<evidence type="ECO:0000256" key="2">
    <source>
        <dbReference type="ARBA" id="ARBA00023002"/>
    </source>
</evidence>
<dbReference type="PANTHER" id="PTHR22604">
    <property type="entry name" value="OXIDOREDUCTASES"/>
    <property type="match status" value="1"/>
</dbReference>
<evidence type="ECO:0000256" key="9">
    <source>
        <dbReference type="ARBA" id="ARBA00047423"/>
    </source>
</evidence>
<evidence type="ECO:0000259" key="13">
    <source>
        <dbReference type="Pfam" id="PF22725"/>
    </source>
</evidence>
<evidence type="ECO:0000256" key="10">
    <source>
        <dbReference type="ARBA" id="ARBA00049233"/>
    </source>
</evidence>
<comment type="catalytic activity">
    <reaction evidence="10">
        <text>D-xylose + NADP(+) = D-xylono-1,5-lactone + NADPH + H(+)</text>
        <dbReference type="Rhea" id="RHEA:22000"/>
        <dbReference type="ChEBI" id="CHEBI:15378"/>
        <dbReference type="ChEBI" id="CHEBI:15867"/>
        <dbReference type="ChEBI" id="CHEBI:53455"/>
        <dbReference type="ChEBI" id="CHEBI:57783"/>
        <dbReference type="ChEBI" id="CHEBI:58349"/>
        <dbReference type="EC" id="1.1.1.179"/>
    </reaction>
</comment>
<keyword evidence="2" id="KW-0560">Oxidoreductase</keyword>
<comment type="catalytic activity">
    <reaction evidence="9">
        <text>(1R,2R)-1,2-dihydrobenzene-1,2-diol + NADP(+) = catechol + NADPH + H(+)</text>
        <dbReference type="Rhea" id="RHEA:16729"/>
        <dbReference type="ChEBI" id="CHEBI:10702"/>
        <dbReference type="ChEBI" id="CHEBI:15378"/>
        <dbReference type="ChEBI" id="CHEBI:18135"/>
        <dbReference type="ChEBI" id="CHEBI:57783"/>
        <dbReference type="ChEBI" id="CHEBI:58349"/>
        <dbReference type="EC" id="1.3.1.20"/>
    </reaction>
</comment>
<feature type="domain" description="Gfo/Idh/MocA-like oxidoreductase N-terminal" evidence="12">
    <location>
        <begin position="3"/>
        <end position="121"/>
    </location>
</feature>
<evidence type="ECO:0000256" key="8">
    <source>
        <dbReference type="ARBA" id="ARBA00043025"/>
    </source>
</evidence>
<dbReference type="InterPro" id="IPR050984">
    <property type="entry name" value="Gfo/Idh/MocA_domain"/>
</dbReference>
<evidence type="ECO:0000256" key="4">
    <source>
        <dbReference type="ARBA" id="ARBA00038984"/>
    </source>
</evidence>
<dbReference type="OrthoDB" id="6344756at2759"/>
<dbReference type="Gene3D" id="3.40.50.720">
    <property type="entry name" value="NAD(P)-binding Rossmann-like Domain"/>
    <property type="match status" value="1"/>
</dbReference>
<feature type="domain" description="GFO/IDH/MocA-like oxidoreductase" evidence="13">
    <location>
        <begin position="132"/>
        <end position="248"/>
    </location>
</feature>
<keyword evidence="16" id="KW-1185">Reference proteome</keyword>
<feature type="transmembrane region" description="Helical" evidence="11">
    <location>
        <begin position="329"/>
        <end position="349"/>
    </location>
</feature>
<comment type="similarity">
    <text evidence="1">Belongs to the Gfo/Idh/MocA family.</text>
</comment>
<dbReference type="EC" id="1.3.1.20" evidence="3"/>
<evidence type="ECO:0000256" key="1">
    <source>
        <dbReference type="ARBA" id="ARBA00010928"/>
    </source>
</evidence>
<organism evidence="15 16">
    <name type="scientific">Brassicogethes aeneus</name>
    <name type="common">Rape pollen beetle</name>
    <name type="synonym">Meligethes aeneus</name>
    <dbReference type="NCBI Taxonomy" id="1431903"/>
    <lineage>
        <taxon>Eukaryota</taxon>
        <taxon>Metazoa</taxon>
        <taxon>Ecdysozoa</taxon>
        <taxon>Arthropoda</taxon>
        <taxon>Hexapoda</taxon>
        <taxon>Insecta</taxon>
        <taxon>Pterygota</taxon>
        <taxon>Neoptera</taxon>
        <taxon>Endopterygota</taxon>
        <taxon>Coleoptera</taxon>
        <taxon>Polyphaga</taxon>
        <taxon>Cucujiformia</taxon>
        <taxon>Nitidulidae</taxon>
        <taxon>Meligethinae</taxon>
        <taxon>Brassicogethes</taxon>
    </lineage>
</organism>
<keyword evidence="11" id="KW-0812">Transmembrane</keyword>
<dbReference type="EMBL" id="OV121140">
    <property type="protein sequence ID" value="CAH0564018.1"/>
    <property type="molecule type" value="Genomic_DNA"/>
</dbReference>
<dbReference type="Pfam" id="PF01408">
    <property type="entry name" value="GFO_IDH_MocA"/>
    <property type="match status" value="1"/>
</dbReference>
<dbReference type="EC" id="1.1.1.179" evidence="4"/>
<feature type="domain" description="CUB" evidence="14">
    <location>
        <begin position="560"/>
        <end position="728"/>
    </location>
</feature>
<keyword evidence="11" id="KW-0472">Membrane</keyword>
<dbReference type="PANTHER" id="PTHR22604:SF105">
    <property type="entry name" value="TRANS-1,2-DIHYDROBENZENE-1,2-DIOL DEHYDROGENASE"/>
    <property type="match status" value="1"/>
</dbReference>
<gene>
    <name evidence="15" type="ORF">MELIAE_LOCUS12659</name>
</gene>
<dbReference type="InterPro" id="IPR055170">
    <property type="entry name" value="GFO_IDH_MocA-like_dom"/>
</dbReference>
<dbReference type="Proteomes" id="UP001154078">
    <property type="component" value="Chromosome 9"/>
</dbReference>
<dbReference type="Pfam" id="PF26080">
    <property type="entry name" value="CUB_animal"/>
    <property type="match status" value="1"/>
</dbReference>
<dbReference type="GO" id="GO:0047115">
    <property type="term" value="F:trans-1,2-dihydrobenzene-1,2-diol dehydrogenase activity"/>
    <property type="evidence" value="ECO:0007669"/>
    <property type="project" value="UniProtKB-EC"/>
</dbReference>
<dbReference type="InterPro" id="IPR058698">
    <property type="entry name" value="CUB_metazoa"/>
</dbReference>
<evidence type="ECO:0000313" key="15">
    <source>
        <dbReference type="EMBL" id="CAH0564018.1"/>
    </source>
</evidence>
<dbReference type="InterPro" id="IPR000683">
    <property type="entry name" value="Gfo/Idh/MocA-like_OxRdtase_N"/>
</dbReference>
<dbReference type="Pfam" id="PF22725">
    <property type="entry name" value="GFO_IDH_MocA_C3"/>
    <property type="match status" value="1"/>
</dbReference>
<keyword evidence="11" id="KW-1133">Transmembrane helix</keyword>
<evidence type="ECO:0000259" key="14">
    <source>
        <dbReference type="Pfam" id="PF26080"/>
    </source>
</evidence>
<proteinExistence type="inferred from homology"/>
<dbReference type="AlphaFoldDB" id="A0A9P0BGU1"/>
<dbReference type="Gene3D" id="3.30.360.10">
    <property type="entry name" value="Dihydrodipicolinate Reductase, domain 2"/>
    <property type="match status" value="1"/>
</dbReference>